<evidence type="ECO:0000256" key="1">
    <source>
        <dbReference type="ARBA" id="ARBA00007177"/>
    </source>
</evidence>
<dbReference type="Proteomes" id="UP000256512">
    <property type="component" value="Unassembled WGS sequence"/>
</dbReference>
<dbReference type="Pfam" id="PF01774">
    <property type="entry name" value="UreD"/>
    <property type="match status" value="1"/>
</dbReference>
<evidence type="ECO:0000313" key="4">
    <source>
        <dbReference type="EMBL" id="REC54592.1"/>
    </source>
</evidence>
<keyword evidence="2 3" id="KW-0143">Chaperone</keyword>
<dbReference type="GO" id="GO:0016151">
    <property type="term" value="F:nickel cation binding"/>
    <property type="evidence" value="ECO:0007669"/>
    <property type="project" value="UniProtKB-UniRule"/>
</dbReference>
<sequence length="265" mass="30537">MDSHLNIIAGFKGGKSYVKDLYVSLPFRCVSVGQRKDDNKLYQMIMTSSPGILDGDHYHLDISLEKGACMQLQSQSYQRLFNMKDEALQEINILMEDETSFAYVPHPVVPHEDSNFKSKAKINIGKNSQIIISEIITCGRKHYGEVFKLKRFQNLMEIYHDNKLIIKDNVLIQPDLIPINTIGNLEQYTHQGTLIFYSTKENVEKDYLIQTIIDHSEQFKDEMEIGVSAMEENGFVVRALGHGGEVMFNFFLYVQEILWDLDKNN</sequence>
<dbReference type="GO" id="GO:0005737">
    <property type="term" value="C:cytoplasm"/>
    <property type="evidence" value="ECO:0007669"/>
    <property type="project" value="UniProtKB-SubCell"/>
</dbReference>
<gene>
    <name evidence="3" type="primary">ureD</name>
    <name evidence="4" type="ORF">DRF62_09070</name>
</gene>
<keyword evidence="5" id="KW-1185">Reference proteome</keyword>
<dbReference type="PANTHER" id="PTHR33643">
    <property type="entry name" value="UREASE ACCESSORY PROTEIN D"/>
    <property type="match status" value="1"/>
</dbReference>
<comment type="similarity">
    <text evidence="1 3">Belongs to the UreD family.</text>
</comment>
<keyword evidence="3" id="KW-0963">Cytoplasm</keyword>
<accession>A0A3D9BME8</accession>
<proteinExistence type="inferred from homology"/>
<dbReference type="HAMAP" id="MF_01384">
    <property type="entry name" value="UreD"/>
    <property type="match status" value="1"/>
</dbReference>
<evidence type="ECO:0000256" key="3">
    <source>
        <dbReference type="HAMAP-Rule" id="MF_01384"/>
    </source>
</evidence>
<evidence type="ECO:0000313" key="5">
    <source>
        <dbReference type="Proteomes" id="UP000256512"/>
    </source>
</evidence>
<dbReference type="PANTHER" id="PTHR33643:SF1">
    <property type="entry name" value="UREASE ACCESSORY PROTEIN D"/>
    <property type="match status" value="1"/>
</dbReference>
<comment type="subunit">
    <text evidence="3">UreD, UreF and UreG form a complex that acts as a GTP-hydrolysis-dependent molecular chaperone, activating the urease apoprotein by helping to assemble the nickel containing metallocenter of UreC. The UreE protein probably delivers the nickel.</text>
</comment>
<organism evidence="4 5">
    <name type="scientific">Chryseobacterium piscium</name>
    <dbReference type="NCBI Taxonomy" id="333702"/>
    <lineage>
        <taxon>Bacteria</taxon>
        <taxon>Pseudomonadati</taxon>
        <taxon>Bacteroidota</taxon>
        <taxon>Flavobacteriia</taxon>
        <taxon>Flavobacteriales</taxon>
        <taxon>Weeksellaceae</taxon>
        <taxon>Chryseobacterium group</taxon>
        <taxon>Chryseobacterium</taxon>
    </lineage>
</organism>
<dbReference type="AlphaFoldDB" id="A0A3D9BME8"/>
<reference evidence="4 5" key="1">
    <citation type="journal article" date="2006" name="Int. J. Syst. Evol. Microbiol.">
        <title>Chryseobacterium piscium sp. nov., isolated from fish of the South Atlantic Ocean off South Africa.</title>
        <authorList>
            <person name="de Beer H."/>
            <person name="Hugo C.J."/>
            <person name="Jooste P.J."/>
            <person name="Vancanneyt M."/>
            <person name="Coenye T."/>
            <person name="Vandamme P."/>
        </authorList>
    </citation>
    <scope>NUCLEOTIDE SEQUENCE [LARGE SCALE GENOMIC DNA]</scope>
    <source>
        <strain evidence="4 5">CCUG 51923</strain>
    </source>
</reference>
<protein>
    <recommendedName>
        <fullName evidence="3">Urease accessory protein UreD</fullName>
    </recommendedName>
</protein>
<comment type="caution">
    <text evidence="4">The sequence shown here is derived from an EMBL/GenBank/DDBJ whole genome shotgun (WGS) entry which is preliminary data.</text>
</comment>
<name>A0A3D9BME8_9FLAO</name>
<dbReference type="InterPro" id="IPR002669">
    <property type="entry name" value="UreD"/>
</dbReference>
<evidence type="ECO:0000256" key="2">
    <source>
        <dbReference type="ARBA" id="ARBA00023186"/>
    </source>
</evidence>
<dbReference type="RefSeq" id="WP_115950027.1">
    <property type="nucleotide sequence ID" value="NZ_QNVS01000022.1"/>
</dbReference>
<comment type="subcellular location">
    <subcellularLocation>
        <location evidence="3">Cytoplasm</location>
    </subcellularLocation>
</comment>
<comment type="function">
    <text evidence="3">Required for maturation of urease via the functional incorporation of the urease nickel metallocenter.</text>
</comment>
<dbReference type="EMBL" id="QNVS01000022">
    <property type="protein sequence ID" value="REC54592.1"/>
    <property type="molecule type" value="Genomic_DNA"/>
</dbReference>
<keyword evidence="3" id="KW-0996">Nickel insertion</keyword>